<reference evidence="1 2" key="1">
    <citation type="journal article" date="2011" name="Cell">
        <title>Insight into structure and assembly of the nuclear pore complex by utilizing the genome of a eukaryotic thermophile.</title>
        <authorList>
            <person name="Amlacher S."/>
            <person name="Sarges P."/>
            <person name="Flemming D."/>
            <person name="van Noort V."/>
            <person name="Kunze R."/>
            <person name="Devos D.P."/>
            <person name="Arumugam M."/>
            <person name="Bork P."/>
            <person name="Hurt E."/>
        </authorList>
    </citation>
    <scope>NUCLEOTIDE SEQUENCE [LARGE SCALE GENOMIC DNA]</scope>
    <source>
        <strain evidence="2">DSM 1495 / CBS 144.50 / IMI 039719</strain>
    </source>
</reference>
<evidence type="ECO:0000313" key="1">
    <source>
        <dbReference type="EMBL" id="EGS18377.1"/>
    </source>
</evidence>
<protein>
    <submittedName>
        <fullName evidence="1">Uncharacterized protein</fullName>
    </submittedName>
</protein>
<keyword evidence="2" id="KW-1185">Reference proteome</keyword>
<dbReference type="OrthoDB" id="4839021at2759"/>
<organism evidence="2">
    <name type="scientific">Chaetomium thermophilum (strain DSM 1495 / CBS 144.50 / IMI 039719)</name>
    <name type="common">Thermochaetoides thermophila</name>
    <dbReference type="NCBI Taxonomy" id="759272"/>
    <lineage>
        <taxon>Eukaryota</taxon>
        <taxon>Fungi</taxon>
        <taxon>Dikarya</taxon>
        <taxon>Ascomycota</taxon>
        <taxon>Pezizomycotina</taxon>
        <taxon>Sordariomycetes</taxon>
        <taxon>Sordariomycetidae</taxon>
        <taxon>Sordariales</taxon>
        <taxon>Chaetomiaceae</taxon>
        <taxon>Thermochaetoides</taxon>
    </lineage>
</organism>
<dbReference type="KEGG" id="cthr:CTHT_0064020"/>
<dbReference type="RefSeq" id="XP_006696708.1">
    <property type="nucleotide sequence ID" value="XM_006696645.1"/>
</dbReference>
<dbReference type="EMBL" id="GL988046">
    <property type="protein sequence ID" value="EGS18377.1"/>
    <property type="molecule type" value="Genomic_DNA"/>
</dbReference>
<dbReference type="GeneID" id="18260440"/>
<dbReference type="AlphaFoldDB" id="G0SEK0"/>
<sequence length="122" mass="13325">MPPSADLTHPFTPSLAPVACKTKQGTPRLVRSLRWPSKKFGHVGGFLEYAAEELWSPQGRAVTVQGVWTPFFAQIGEAWALVASAASSGRSTKQVFDTRPARRRLGISLLLRLVERNGILGL</sequence>
<dbReference type="Proteomes" id="UP000008066">
    <property type="component" value="Unassembled WGS sequence"/>
</dbReference>
<dbReference type="HOGENOM" id="CLU_2026460_0_0_1"/>
<proteinExistence type="predicted"/>
<name>G0SEK0_CHATD</name>
<accession>G0SEK0</accession>
<evidence type="ECO:0000313" key="2">
    <source>
        <dbReference type="Proteomes" id="UP000008066"/>
    </source>
</evidence>
<gene>
    <name evidence="1" type="ORF">CTHT_0064020</name>
</gene>